<sequence length="150" mass="16611">MDATQLKTYATVRTQRNTRISPTTRWCARNHHQGEHRNLPCSLLHPESRLRQTLAPAPAVELDQSIHGEALKPLSAAVPNRSIPPAHARQLLGHHSPLTKSPRALPQKSAAVGPRTTRTPPSNANGQTCNPNRLDLLEYYHEITQATAFD</sequence>
<organism evidence="2 3">
    <name type="scientific">Triticum urartu</name>
    <name type="common">Red wild einkorn</name>
    <name type="synonym">Crithodium urartu</name>
    <dbReference type="NCBI Taxonomy" id="4572"/>
    <lineage>
        <taxon>Eukaryota</taxon>
        <taxon>Viridiplantae</taxon>
        <taxon>Streptophyta</taxon>
        <taxon>Embryophyta</taxon>
        <taxon>Tracheophyta</taxon>
        <taxon>Spermatophyta</taxon>
        <taxon>Magnoliopsida</taxon>
        <taxon>Liliopsida</taxon>
        <taxon>Poales</taxon>
        <taxon>Poaceae</taxon>
        <taxon>BOP clade</taxon>
        <taxon>Pooideae</taxon>
        <taxon>Triticodae</taxon>
        <taxon>Triticeae</taxon>
        <taxon>Triticinae</taxon>
        <taxon>Triticum</taxon>
    </lineage>
</organism>
<evidence type="ECO:0000256" key="1">
    <source>
        <dbReference type="SAM" id="MobiDB-lite"/>
    </source>
</evidence>
<feature type="compositionally biased region" description="Polar residues" evidence="1">
    <location>
        <begin position="116"/>
        <end position="130"/>
    </location>
</feature>
<reference evidence="3" key="1">
    <citation type="journal article" date="2013" name="Nature">
        <title>Draft genome of the wheat A-genome progenitor Triticum urartu.</title>
        <authorList>
            <person name="Ling H.Q."/>
            <person name="Zhao S."/>
            <person name="Liu D."/>
            <person name="Wang J."/>
            <person name="Sun H."/>
            <person name="Zhang C."/>
            <person name="Fan H."/>
            <person name="Li D."/>
            <person name="Dong L."/>
            <person name="Tao Y."/>
            <person name="Gao C."/>
            <person name="Wu H."/>
            <person name="Li Y."/>
            <person name="Cui Y."/>
            <person name="Guo X."/>
            <person name="Zheng S."/>
            <person name="Wang B."/>
            <person name="Yu K."/>
            <person name="Liang Q."/>
            <person name="Yang W."/>
            <person name="Lou X."/>
            <person name="Chen J."/>
            <person name="Feng M."/>
            <person name="Jian J."/>
            <person name="Zhang X."/>
            <person name="Luo G."/>
            <person name="Jiang Y."/>
            <person name="Liu J."/>
            <person name="Wang Z."/>
            <person name="Sha Y."/>
            <person name="Zhang B."/>
            <person name="Wu H."/>
            <person name="Tang D."/>
            <person name="Shen Q."/>
            <person name="Xue P."/>
            <person name="Zou S."/>
            <person name="Wang X."/>
            <person name="Liu X."/>
            <person name="Wang F."/>
            <person name="Yang Y."/>
            <person name="An X."/>
            <person name="Dong Z."/>
            <person name="Zhang K."/>
            <person name="Zhang X."/>
            <person name="Luo M.C."/>
            <person name="Dvorak J."/>
            <person name="Tong Y."/>
            <person name="Wang J."/>
            <person name="Yang H."/>
            <person name="Li Z."/>
            <person name="Wang D."/>
            <person name="Zhang A."/>
            <person name="Wang J."/>
        </authorList>
    </citation>
    <scope>NUCLEOTIDE SEQUENCE</scope>
    <source>
        <strain evidence="3">cv. G1812</strain>
    </source>
</reference>
<reference evidence="2" key="3">
    <citation type="submission" date="2022-06" db="UniProtKB">
        <authorList>
            <consortium name="EnsemblPlants"/>
        </authorList>
    </citation>
    <scope>IDENTIFICATION</scope>
</reference>
<dbReference type="Proteomes" id="UP000015106">
    <property type="component" value="Chromosome 3"/>
</dbReference>
<name>A0A8R7PWH5_TRIUA</name>
<dbReference type="EnsemblPlants" id="TuG1812G0300003768.01.T01">
    <property type="protein sequence ID" value="TuG1812G0300003768.01.T01.cds367989"/>
    <property type="gene ID" value="TuG1812G0300003768.01"/>
</dbReference>
<feature type="region of interest" description="Disordered" evidence="1">
    <location>
        <begin position="95"/>
        <end position="130"/>
    </location>
</feature>
<accession>A0A8R7PWH5</accession>
<evidence type="ECO:0000313" key="2">
    <source>
        <dbReference type="EnsemblPlants" id="TuG1812G0300003768.01.T01.cds367989"/>
    </source>
</evidence>
<proteinExistence type="predicted"/>
<evidence type="ECO:0000313" key="3">
    <source>
        <dbReference type="Proteomes" id="UP000015106"/>
    </source>
</evidence>
<dbReference type="Gramene" id="TuG1812G0300003768.01.T01">
    <property type="protein sequence ID" value="TuG1812G0300003768.01.T01.cds367989"/>
    <property type="gene ID" value="TuG1812G0300003768.01"/>
</dbReference>
<keyword evidence="3" id="KW-1185">Reference proteome</keyword>
<reference evidence="2" key="2">
    <citation type="submission" date="2018-03" db="EMBL/GenBank/DDBJ databases">
        <title>The Triticum urartu genome reveals the dynamic nature of wheat genome evolution.</title>
        <authorList>
            <person name="Ling H."/>
            <person name="Ma B."/>
            <person name="Shi X."/>
            <person name="Liu H."/>
            <person name="Dong L."/>
            <person name="Sun H."/>
            <person name="Cao Y."/>
            <person name="Gao Q."/>
            <person name="Zheng S."/>
            <person name="Li Y."/>
            <person name="Yu Y."/>
            <person name="Du H."/>
            <person name="Qi M."/>
            <person name="Li Y."/>
            <person name="Yu H."/>
            <person name="Cui Y."/>
            <person name="Wang N."/>
            <person name="Chen C."/>
            <person name="Wu H."/>
            <person name="Zhao Y."/>
            <person name="Zhang J."/>
            <person name="Li Y."/>
            <person name="Zhou W."/>
            <person name="Zhang B."/>
            <person name="Hu W."/>
            <person name="Eijk M."/>
            <person name="Tang J."/>
            <person name="Witsenboer H."/>
            <person name="Zhao S."/>
            <person name="Li Z."/>
            <person name="Zhang A."/>
            <person name="Wang D."/>
            <person name="Liang C."/>
        </authorList>
    </citation>
    <scope>NUCLEOTIDE SEQUENCE [LARGE SCALE GENOMIC DNA]</scope>
    <source>
        <strain evidence="2">cv. G1812</strain>
    </source>
</reference>
<protein>
    <submittedName>
        <fullName evidence="2">Uncharacterized protein</fullName>
    </submittedName>
</protein>
<dbReference type="AlphaFoldDB" id="A0A8R7PWH5"/>